<accession>A0A9W9Z6V0</accession>
<name>A0A9W9Z6V0_9CNID</name>
<evidence type="ECO:0000313" key="3">
    <source>
        <dbReference type="Proteomes" id="UP001163046"/>
    </source>
</evidence>
<comment type="caution">
    <text evidence="2">The sequence shown here is derived from an EMBL/GenBank/DDBJ whole genome shotgun (WGS) entry which is preliminary data.</text>
</comment>
<dbReference type="AlphaFoldDB" id="A0A9W9Z6V0"/>
<protein>
    <submittedName>
        <fullName evidence="2">Uncharacterized protein</fullName>
    </submittedName>
</protein>
<feature type="chain" id="PRO_5040801647" evidence="1">
    <location>
        <begin position="27"/>
        <end position="85"/>
    </location>
</feature>
<dbReference type="Proteomes" id="UP001163046">
    <property type="component" value="Unassembled WGS sequence"/>
</dbReference>
<evidence type="ECO:0000256" key="1">
    <source>
        <dbReference type="SAM" id="SignalP"/>
    </source>
</evidence>
<feature type="signal peptide" evidence="1">
    <location>
        <begin position="1"/>
        <end position="26"/>
    </location>
</feature>
<organism evidence="2 3">
    <name type="scientific">Desmophyllum pertusum</name>
    <dbReference type="NCBI Taxonomy" id="174260"/>
    <lineage>
        <taxon>Eukaryota</taxon>
        <taxon>Metazoa</taxon>
        <taxon>Cnidaria</taxon>
        <taxon>Anthozoa</taxon>
        <taxon>Hexacorallia</taxon>
        <taxon>Scleractinia</taxon>
        <taxon>Caryophylliina</taxon>
        <taxon>Caryophylliidae</taxon>
        <taxon>Desmophyllum</taxon>
    </lineage>
</organism>
<sequence>MKTSVPLCLFLFVLFICSLIVSNTEAGKCKEKCAFCCRRWVRRRVRRKGEKGNGKRSSAANREPFFFQESRNAVAGEESLLGENQ</sequence>
<evidence type="ECO:0000313" key="2">
    <source>
        <dbReference type="EMBL" id="KAJ7376102.1"/>
    </source>
</evidence>
<proteinExistence type="predicted"/>
<keyword evidence="1" id="KW-0732">Signal</keyword>
<dbReference type="EMBL" id="MU826414">
    <property type="protein sequence ID" value="KAJ7376102.1"/>
    <property type="molecule type" value="Genomic_DNA"/>
</dbReference>
<gene>
    <name evidence="2" type="ORF">OS493_036866</name>
</gene>
<keyword evidence="3" id="KW-1185">Reference proteome</keyword>
<reference evidence="2" key="1">
    <citation type="submission" date="2023-01" db="EMBL/GenBank/DDBJ databases">
        <title>Genome assembly of the deep-sea coral Lophelia pertusa.</title>
        <authorList>
            <person name="Herrera S."/>
            <person name="Cordes E."/>
        </authorList>
    </citation>
    <scope>NUCLEOTIDE SEQUENCE</scope>
    <source>
        <strain evidence="2">USNM1676648</strain>
        <tissue evidence="2">Polyp</tissue>
    </source>
</reference>